<reference evidence="10 11" key="1">
    <citation type="submission" date="2019-10" db="EMBL/GenBank/DDBJ databases">
        <title>Cardiobacteriales fam. a chemoheterotrophic member of the order Cardiobacteriales, and proposal of Cardiobacteriales fam. nov.</title>
        <authorList>
            <person name="Wang C."/>
        </authorList>
    </citation>
    <scope>NUCLEOTIDE SEQUENCE [LARGE SCALE GENOMIC DNA]</scope>
    <source>
        <strain evidence="10 11">ML27</strain>
    </source>
</reference>
<dbReference type="AlphaFoldDB" id="A0A6N7EXA8"/>
<dbReference type="PANTHER" id="PTHR48111">
    <property type="entry name" value="REGULATOR OF RPOS"/>
    <property type="match status" value="1"/>
</dbReference>
<dbReference type="FunCoup" id="A0A6N7EXA8">
    <property type="interactions" value="215"/>
</dbReference>
<evidence type="ECO:0000256" key="7">
    <source>
        <dbReference type="PROSITE-ProRule" id="PRU01091"/>
    </source>
</evidence>
<dbReference type="SMART" id="SM00862">
    <property type="entry name" value="Trans_reg_C"/>
    <property type="match status" value="1"/>
</dbReference>
<dbReference type="InParanoid" id="A0A6N7EXA8"/>
<evidence type="ECO:0000259" key="9">
    <source>
        <dbReference type="PROSITE" id="PS51755"/>
    </source>
</evidence>
<dbReference type="Proteomes" id="UP000471298">
    <property type="component" value="Unassembled WGS sequence"/>
</dbReference>
<evidence type="ECO:0000256" key="5">
    <source>
        <dbReference type="ARBA" id="ARBA00023163"/>
    </source>
</evidence>
<feature type="modified residue" description="4-aspartylphosphate" evidence="6">
    <location>
        <position position="52"/>
    </location>
</feature>
<dbReference type="InterPro" id="IPR001789">
    <property type="entry name" value="Sig_transdc_resp-reg_receiver"/>
</dbReference>
<keyword evidence="11" id="KW-1185">Reference proteome</keyword>
<gene>
    <name evidence="10" type="ORF">GCU85_04745</name>
</gene>
<feature type="domain" description="Response regulatory" evidence="8">
    <location>
        <begin position="3"/>
        <end position="116"/>
    </location>
</feature>
<dbReference type="SUPFAM" id="SSF52172">
    <property type="entry name" value="CheY-like"/>
    <property type="match status" value="1"/>
</dbReference>
<accession>A0A6N7EXA8</accession>
<dbReference type="FunFam" id="3.40.50.2300:FF:000001">
    <property type="entry name" value="DNA-binding response regulator PhoB"/>
    <property type="match status" value="1"/>
</dbReference>
<dbReference type="GO" id="GO:0000156">
    <property type="term" value="F:phosphorelay response regulator activity"/>
    <property type="evidence" value="ECO:0007669"/>
    <property type="project" value="TreeGrafter"/>
</dbReference>
<dbReference type="Pfam" id="PF00072">
    <property type="entry name" value="Response_reg"/>
    <property type="match status" value="1"/>
</dbReference>
<dbReference type="PANTHER" id="PTHR48111:SF40">
    <property type="entry name" value="PHOSPHATE REGULON TRANSCRIPTIONAL REGULATORY PROTEIN PHOB"/>
    <property type="match status" value="1"/>
</dbReference>
<dbReference type="InterPro" id="IPR001867">
    <property type="entry name" value="OmpR/PhoB-type_DNA-bd"/>
</dbReference>
<evidence type="ECO:0000256" key="1">
    <source>
        <dbReference type="ARBA" id="ARBA00022553"/>
    </source>
</evidence>
<comment type="caution">
    <text evidence="10">The sequence shown here is derived from an EMBL/GenBank/DDBJ whole genome shotgun (WGS) entry which is preliminary data.</text>
</comment>
<dbReference type="Gene3D" id="6.10.250.690">
    <property type="match status" value="1"/>
</dbReference>
<dbReference type="Pfam" id="PF00486">
    <property type="entry name" value="Trans_reg_C"/>
    <property type="match status" value="1"/>
</dbReference>
<keyword evidence="3" id="KW-0805">Transcription regulation</keyword>
<dbReference type="GO" id="GO:0032993">
    <property type="term" value="C:protein-DNA complex"/>
    <property type="evidence" value="ECO:0007669"/>
    <property type="project" value="TreeGrafter"/>
</dbReference>
<evidence type="ECO:0000256" key="3">
    <source>
        <dbReference type="ARBA" id="ARBA00023015"/>
    </source>
</evidence>
<dbReference type="GO" id="GO:0005829">
    <property type="term" value="C:cytosol"/>
    <property type="evidence" value="ECO:0007669"/>
    <property type="project" value="TreeGrafter"/>
</dbReference>
<evidence type="ECO:0000313" key="11">
    <source>
        <dbReference type="Proteomes" id="UP000471298"/>
    </source>
</evidence>
<dbReference type="InterPro" id="IPR036388">
    <property type="entry name" value="WH-like_DNA-bd_sf"/>
</dbReference>
<dbReference type="SUPFAM" id="SSF46894">
    <property type="entry name" value="C-terminal effector domain of the bipartite response regulators"/>
    <property type="match status" value="1"/>
</dbReference>
<feature type="domain" description="OmpR/PhoB-type" evidence="9">
    <location>
        <begin position="128"/>
        <end position="223"/>
    </location>
</feature>
<evidence type="ECO:0000256" key="4">
    <source>
        <dbReference type="ARBA" id="ARBA00023125"/>
    </source>
</evidence>
<keyword evidence="1 6" id="KW-0597">Phosphoprotein</keyword>
<evidence type="ECO:0000256" key="2">
    <source>
        <dbReference type="ARBA" id="ARBA00023012"/>
    </source>
</evidence>
<dbReference type="RefSeq" id="WP_152809894.1">
    <property type="nucleotide sequence ID" value="NZ_WHNW01000004.1"/>
</dbReference>
<evidence type="ECO:0000256" key="6">
    <source>
        <dbReference type="PROSITE-ProRule" id="PRU00169"/>
    </source>
</evidence>
<dbReference type="Gene3D" id="1.10.10.10">
    <property type="entry name" value="Winged helix-like DNA-binding domain superfamily/Winged helix DNA-binding domain"/>
    <property type="match status" value="1"/>
</dbReference>
<dbReference type="GO" id="GO:0000976">
    <property type="term" value="F:transcription cis-regulatory region binding"/>
    <property type="evidence" value="ECO:0007669"/>
    <property type="project" value="TreeGrafter"/>
</dbReference>
<dbReference type="InterPro" id="IPR011006">
    <property type="entry name" value="CheY-like_superfamily"/>
</dbReference>
<evidence type="ECO:0000313" key="10">
    <source>
        <dbReference type="EMBL" id="MPV86039.1"/>
    </source>
</evidence>
<dbReference type="CDD" id="cd00383">
    <property type="entry name" value="trans_reg_C"/>
    <property type="match status" value="1"/>
</dbReference>
<keyword evidence="4 7" id="KW-0238">DNA-binding</keyword>
<dbReference type="InterPro" id="IPR039420">
    <property type="entry name" value="WalR-like"/>
</dbReference>
<dbReference type="EMBL" id="WHNW01000004">
    <property type="protein sequence ID" value="MPV86039.1"/>
    <property type="molecule type" value="Genomic_DNA"/>
</dbReference>
<dbReference type="PROSITE" id="PS50110">
    <property type="entry name" value="RESPONSE_REGULATORY"/>
    <property type="match status" value="1"/>
</dbReference>
<dbReference type="InterPro" id="IPR016032">
    <property type="entry name" value="Sig_transdc_resp-reg_C-effctor"/>
</dbReference>
<dbReference type="SMART" id="SM00448">
    <property type="entry name" value="REC"/>
    <property type="match status" value="1"/>
</dbReference>
<protein>
    <submittedName>
        <fullName evidence="10">Response regulator</fullName>
    </submittedName>
</protein>
<keyword evidence="5" id="KW-0804">Transcription</keyword>
<dbReference type="PROSITE" id="PS51755">
    <property type="entry name" value="OMPR_PHOB"/>
    <property type="match status" value="1"/>
</dbReference>
<keyword evidence="2" id="KW-0902">Two-component regulatory system</keyword>
<dbReference type="GO" id="GO:0006355">
    <property type="term" value="P:regulation of DNA-templated transcription"/>
    <property type="evidence" value="ECO:0007669"/>
    <property type="project" value="InterPro"/>
</dbReference>
<feature type="DNA-binding region" description="OmpR/PhoB-type" evidence="7">
    <location>
        <begin position="128"/>
        <end position="223"/>
    </location>
</feature>
<proteinExistence type="predicted"/>
<evidence type="ECO:0000259" key="8">
    <source>
        <dbReference type="PROSITE" id="PS50110"/>
    </source>
</evidence>
<sequence>MTIILLIDDDEKIGTLLSEYFAKFNLNLISETTPSAGLARFEKAQPDLVILDVMLPEMDGFEVCQKIRKHSNVPILMLTARGDINDRVIGLEAGADDYLPKPFDPRELVARVESILSRVTLDTTNIPENLIQFEKLIINKNSYEVHVNGNKVELTTKEYALLLLMSEHPNKVYSRDDIMNELSGIDSELFSRSIDILVSRLRNKLKPLDYIQTVWGVGYKFVAA</sequence>
<dbReference type="Gene3D" id="3.40.50.2300">
    <property type="match status" value="1"/>
</dbReference>
<organism evidence="10 11">
    <name type="scientific">Ostreibacterium oceani</name>
    <dbReference type="NCBI Taxonomy" id="2654998"/>
    <lineage>
        <taxon>Bacteria</taxon>
        <taxon>Pseudomonadati</taxon>
        <taxon>Pseudomonadota</taxon>
        <taxon>Gammaproteobacteria</taxon>
        <taxon>Cardiobacteriales</taxon>
        <taxon>Ostreibacteriaceae</taxon>
        <taxon>Ostreibacterium</taxon>
    </lineage>
</organism>
<name>A0A6N7EXA8_9GAMM</name>